<proteinExistence type="predicted"/>
<reference evidence="2" key="1">
    <citation type="submission" date="2023-05" db="EMBL/GenBank/DDBJ databases">
        <title>Nepenthes gracilis genome sequencing.</title>
        <authorList>
            <person name="Fukushima K."/>
        </authorList>
    </citation>
    <scope>NUCLEOTIDE SEQUENCE</scope>
    <source>
        <strain evidence="2">SING2019-196</strain>
    </source>
</reference>
<accession>A0AAD3ST33</accession>
<feature type="compositionally biased region" description="Low complexity" evidence="1">
    <location>
        <begin position="59"/>
        <end position="71"/>
    </location>
</feature>
<sequence length="121" mass="13529">MGQIAHSCSKPSSKFLNDQSSTSTSPMSLSATSVSSNTERTEECSPTKPRYMNPTASNKAKQQRGSKQQSSSYCTSLQKDLLFLDKSAAMWLSKEARIIVDSCQDLYPPIRLDRYHQINCR</sequence>
<comment type="caution">
    <text evidence="2">The sequence shown here is derived from an EMBL/GenBank/DDBJ whole genome shotgun (WGS) entry which is preliminary data.</text>
</comment>
<name>A0AAD3ST33_NEPGR</name>
<protein>
    <submittedName>
        <fullName evidence="2">Uncharacterized protein</fullName>
    </submittedName>
</protein>
<feature type="compositionally biased region" description="Polar residues" evidence="1">
    <location>
        <begin position="9"/>
        <end position="19"/>
    </location>
</feature>
<evidence type="ECO:0000256" key="1">
    <source>
        <dbReference type="SAM" id="MobiDB-lite"/>
    </source>
</evidence>
<evidence type="ECO:0000313" key="2">
    <source>
        <dbReference type="EMBL" id="GMH16022.1"/>
    </source>
</evidence>
<dbReference type="Proteomes" id="UP001279734">
    <property type="component" value="Unassembled WGS sequence"/>
</dbReference>
<organism evidence="2 3">
    <name type="scientific">Nepenthes gracilis</name>
    <name type="common">Slender pitcher plant</name>
    <dbReference type="NCBI Taxonomy" id="150966"/>
    <lineage>
        <taxon>Eukaryota</taxon>
        <taxon>Viridiplantae</taxon>
        <taxon>Streptophyta</taxon>
        <taxon>Embryophyta</taxon>
        <taxon>Tracheophyta</taxon>
        <taxon>Spermatophyta</taxon>
        <taxon>Magnoliopsida</taxon>
        <taxon>eudicotyledons</taxon>
        <taxon>Gunneridae</taxon>
        <taxon>Pentapetalae</taxon>
        <taxon>Caryophyllales</taxon>
        <taxon>Nepenthaceae</taxon>
        <taxon>Nepenthes</taxon>
    </lineage>
</organism>
<dbReference type="EMBL" id="BSYO01000016">
    <property type="protein sequence ID" value="GMH16022.1"/>
    <property type="molecule type" value="Genomic_DNA"/>
</dbReference>
<keyword evidence="3" id="KW-1185">Reference proteome</keyword>
<evidence type="ECO:0000313" key="3">
    <source>
        <dbReference type="Proteomes" id="UP001279734"/>
    </source>
</evidence>
<gene>
    <name evidence="2" type="ORF">Nepgr_017863</name>
</gene>
<dbReference type="AlphaFoldDB" id="A0AAD3ST33"/>
<feature type="compositionally biased region" description="Low complexity" evidence="1">
    <location>
        <begin position="20"/>
        <end position="36"/>
    </location>
</feature>
<feature type="region of interest" description="Disordered" evidence="1">
    <location>
        <begin position="1"/>
        <end position="71"/>
    </location>
</feature>